<organism evidence="13 14">
    <name type="scientific">Ruthenibacterium intestinale</name>
    <dbReference type="NCBI Taxonomy" id="3133163"/>
    <lineage>
        <taxon>Bacteria</taxon>
        <taxon>Bacillati</taxon>
        <taxon>Bacillota</taxon>
        <taxon>Clostridia</taxon>
        <taxon>Eubacteriales</taxon>
        <taxon>Oscillospiraceae</taxon>
        <taxon>Ruthenibacterium</taxon>
    </lineage>
</organism>
<evidence type="ECO:0000313" key="14">
    <source>
        <dbReference type="Proteomes" id="UP001477672"/>
    </source>
</evidence>
<protein>
    <recommendedName>
        <fullName evidence="3">histidine kinase</fullName>
        <ecNumber evidence="3">2.7.13.3</ecNumber>
    </recommendedName>
</protein>
<dbReference type="RefSeq" id="WP_349215603.1">
    <property type="nucleotide sequence ID" value="NZ_JBBMFA010000082.1"/>
</dbReference>
<dbReference type="InterPro" id="IPR005467">
    <property type="entry name" value="His_kinase_dom"/>
</dbReference>
<dbReference type="Gene3D" id="6.10.340.10">
    <property type="match status" value="1"/>
</dbReference>
<dbReference type="Gene3D" id="1.10.287.130">
    <property type="match status" value="1"/>
</dbReference>
<evidence type="ECO:0000256" key="6">
    <source>
        <dbReference type="ARBA" id="ARBA00022741"/>
    </source>
</evidence>
<feature type="domain" description="Histidine kinase" evidence="11">
    <location>
        <begin position="247"/>
        <end position="458"/>
    </location>
</feature>
<feature type="domain" description="HAMP" evidence="12">
    <location>
        <begin position="180"/>
        <end position="232"/>
    </location>
</feature>
<dbReference type="GO" id="GO:0016301">
    <property type="term" value="F:kinase activity"/>
    <property type="evidence" value="ECO:0007669"/>
    <property type="project" value="UniProtKB-KW"/>
</dbReference>
<keyword evidence="10" id="KW-1133">Transmembrane helix</keyword>
<keyword evidence="5" id="KW-0808">Transferase</keyword>
<evidence type="ECO:0000256" key="7">
    <source>
        <dbReference type="ARBA" id="ARBA00022777"/>
    </source>
</evidence>
<dbReference type="Pfam" id="PF00512">
    <property type="entry name" value="HisKA"/>
    <property type="match status" value="1"/>
</dbReference>
<evidence type="ECO:0000256" key="1">
    <source>
        <dbReference type="ARBA" id="ARBA00000085"/>
    </source>
</evidence>
<dbReference type="Pfam" id="PF00672">
    <property type="entry name" value="HAMP"/>
    <property type="match status" value="1"/>
</dbReference>
<name>A0ABV1GEH5_9FIRM</name>
<dbReference type="EC" id="2.7.13.3" evidence="3"/>
<keyword evidence="7 13" id="KW-0418">Kinase</keyword>
<proteinExistence type="predicted"/>
<comment type="caution">
    <text evidence="13">The sequence shown here is derived from an EMBL/GenBank/DDBJ whole genome shotgun (WGS) entry which is preliminary data.</text>
</comment>
<evidence type="ECO:0000256" key="4">
    <source>
        <dbReference type="ARBA" id="ARBA00022553"/>
    </source>
</evidence>
<evidence type="ECO:0000256" key="8">
    <source>
        <dbReference type="ARBA" id="ARBA00022840"/>
    </source>
</evidence>
<dbReference type="PRINTS" id="PR00344">
    <property type="entry name" value="BCTRLSENSOR"/>
</dbReference>
<evidence type="ECO:0000259" key="12">
    <source>
        <dbReference type="PROSITE" id="PS50885"/>
    </source>
</evidence>
<dbReference type="InterPro" id="IPR003594">
    <property type="entry name" value="HATPase_dom"/>
</dbReference>
<evidence type="ECO:0000313" key="13">
    <source>
        <dbReference type="EMBL" id="MEQ2520154.1"/>
    </source>
</evidence>
<comment type="subcellular location">
    <subcellularLocation>
        <location evidence="2">Membrane</location>
    </subcellularLocation>
</comment>
<keyword evidence="4" id="KW-0597">Phosphoprotein</keyword>
<evidence type="ECO:0000256" key="9">
    <source>
        <dbReference type="ARBA" id="ARBA00023012"/>
    </source>
</evidence>
<dbReference type="SMART" id="SM00388">
    <property type="entry name" value="HisKA"/>
    <property type="match status" value="1"/>
</dbReference>
<keyword evidence="9" id="KW-0902">Two-component regulatory system</keyword>
<gene>
    <name evidence="13" type="ORF">WMO24_06890</name>
</gene>
<dbReference type="PROSITE" id="PS50109">
    <property type="entry name" value="HIS_KIN"/>
    <property type="match status" value="1"/>
</dbReference>
<dbReference type="CDD" id="cd00082">
    <property type="entry name" value="HisKA"/>
    <property type="match status" value="1"/>
</dbReference>
<dbReference type="InterPro" id="IPR004358">
    <property type="entry name" value="Sig_transdc_His_kin-like_C"/>
</dbReference>
<reference evidence="13 14" key="1">
    <citation type="submission" date="2024-03" db="EMBL/GenBank/DDBJ databases">
        <title>Human intestinal bacterial collection.</title>
        <authorList>
            <person name="Pauvert C."/>
            <person name="Hitch T.C.A."/>
            <person name="Clavel T."/>
        </authorList>
    </citation>
    <scope>NUCLEOTIDE SEQUENCE [LARGE SCALE GENOMIC DNA]</scope>
    <source>
        <strain evidence="13 14">CLA-JM-H11</strain>
    </source>
</reference>
<dbReference type="EMBL" id="JBBMFA010000082">
    <property type="protein sequence ID" value="MEQ2520154.1"/>
    <property type="molecule type" value="Genomic_DNA"/>
</dbReference>
<evidence type="ECO:0000256" key="5">
    <source>
        <dbReference type="ARBA" id="ARBA00022679"/>
    </source>
</evidence>
<dbReference type="Gene3D" id="3.30.565.10">
    <property type="entry name" value="Histidine kinase-like ATPase, C-terminal domain"/>
    <property type="match status" value="1"/>
</dbReference>
<evidence type="ECO:0000256" key="3">
    <source>
        <dbReference type="ARBA" id="ARBA00012438"/>
    </source>
</evidence>
<dbReference type="InterPro" id="IPR036097">
    <property type="entry name" value="HisK_dim/P_sf"/>
</dbReference>
<dbReference type="CDD" id="cd00075">
    <property type="entry name" value="HATPase"/>
    <property type="match status" value="1"/>
</dbReference>
<dbReference type="SMART" id="SM00304">
    <property type="entry name" value="HAMP"/>
    <property type="match status" value="1"/>
</dbReference>
<dbReference type="PANTHER" id="PTHR42878:SF7">
    <property type="entry name" value="SENSOR HISTIDINE KINASE GLRK"/>
    <property type="match status" value="1"/>
</dbReference>
<dbReference type="SUPFAM" id="SSF47384">
    <property type="entry name" value="Homodimeric domain of signal transducing histidine kinase"/>
    <property type="match status" value="1"/>
</dbReference>
<dbReference type="PROSITE" id="PS50885">
    <property type="entry name" value="HAMP"/>
    <property type="match status" value="1"/>
</dbReference>
<dbReference type="InterPro" id="IPR036890">
    <property type="entry name" value="HATPase_C_sf"/>
</dbReference>
<evidence type="ECO:0000256" key="10">
    <source>
        <dbReference type="SAM" id="Phobius"/>
    </source>
</evidence>
<keyword evidence="14" id="KW-1185">Reference proteome</keyword>
<dbReference type="InterPro" id="IPR003661">
    <property type="entry name" value="HisK_dim/P_dom"/>
</dbReference>
<dbReference type="PANTHER" id="PTHR42878">
    <property type="entry name" value="TWO-COMPONENT HISTIDINE KINASE"/>
    <property type="match status" value="1"/>
</dbReference>
<evidence type="ECO:0000259" key="11">
    <source>
        <dbReference type="PROSITE" id="PS50109"/>
    </source>
</evidence>
<keyword evidence="10" id="KW-0472">Membrane</keyword>
<evidence type="ECO:0000256" key="2">
    <source>
        <dbReference type="ARBA" id="ARBA00004370"/>
    </source>
</evidence>
<feature type="transmembrane region" description="Helical" evidence="10">
    <location>
        <begin position="7"/>
        <end position="27"/>
    </location>
</feature>
<dbReference type="SMART" id="SM00387">
    <property type="entry name" value="HATPase_c"/>
    <property type="match status" value="1"/>
</dbReference>
<comment type="catalytic activity">
    <reaction evidence="1">
        <text>ATP + protein L-histidine = ADP + protein N-phospho-L-histidine.</text>
        <dbReference type="EC" id="2.7.13.3"/>
    </reaction>
</comment>
<dbReference type="Proteomes" id="UP001477672">
    <property type="component" value="Unassembled WGS sequence"/>
</dbReference>
<dbReference type="SUPFAM" id="SSF55874">
    <property type="entry name" value="ATPase domain of HSP90 chaperone/DNA topoisomerase II/histidine kinase"/>
    <property type="match status" value="1"/>
</dbReference>
<dbReference type="InterPro" id="IPR050351">
    <property type="entry name" value="BphY/WalK/GraS-like"/>
</dbReference>
<dbReference type="CDD" id="cd06225">
    <property type="entry name" value="HAMP"/>
    <property type="match status" value="1"/>
</dbReference>
<feature type="transmembrane region" description="Helical" evidence="10">
    <location>
        <begin position="160"/>
        <end position="183"/>
    </location>
</feature>
<dbReference type="Pfam" id="PF02518">
    <property type="entry name" value="HATPase_c"/>
    <property type="match status" value="1"/>
</dbReference>
<dbReference type="InterPro" id="IPR003660">
    <property type="entry name" value="HAMP_dom"/>
</dbReference>
<keyword evidence="10" id="KW-0812">Transmembrane</keyword>
<accession>A0ABV1GEH5</accession>
<dbReference type="SUPFAM" id="SSF158472">
    <property type="entry name" value="HAMP domain-like"/>
    <property type="match status" value="1"/>
</dbReference>
<keyword evidence="6" id="KW-0547">Nucleotide-binding</keyword>
<sequence length="465" mass="50990">MKLKWKLSLSLLAVTGSLFLLGGYWMIHQNFMSSMDDAARRYTASHASQLDLVTTFLARQDDPSPSQAGAEAAAGVPDGALALADAGYALLFSNLPEELDKMDLYDAVEAADTGFVYRQHGDRIWFLEASALPAQTDLHLISAFEVTALYTERTEQLHRFWRIAAVLLAAVALLTALVSGAVLRPLRRLQAAAQRIAGGVYDERTGFVSRDEVGSLSREFDRMAEAIEARDQALRESIRQRDDFVSAFTHEVKTPMTAMLGYASMLRTREVDLATRQKAADYIYHESKRLETLSRRLMALMRLGEEKLQLVPTPLSGILNDVRAAAAGLPGVRVLMPESGGLYVRADRSLAADLLWNLVENAAHAAPKDGCVRITVTEQPGRVELAVSDTGRGIPPEELPRIIEPFYMVDKSRSRSENGSGLGLALCNRIAELHGGSLHFESTLGEGTTVRFSLEKEAAPCDVQD</sequence>
<keyword evidence="8" id="KW-0067">ATP-binding</keyword>